<feature type="region of interest" description="Disordered" evidence="3">
    <location>
        <begin position="1"/>
        <end position="25"/>
    </location>
</feature>
<dbReference type="SUPFAM" id="SSF54631">
    <property type="entry name" value="CBS-domain pair"/>
    <property type="match status" value="1"/>
</dbReference>
<dbReference type="PANTHER" id="PTHR43080">
    <property type="entry name" value="CBS DOMAIN-CONTAINING PROTEIN CBSX3, MITOCHONDRIAL"/>
    <property type="match status" value="1"/>
</dbReference>
<name>A0A6B1D3W0_9CHLR</name>
<evidence type="ECO:0000259" key="4">
    <source>
        <dbReference type="PROSITE" id="PS51371"/>
    </source>
</evidence>
<comment type="caution">
    <text evidence="5">The sequence shown here is derived from an EMBL/GenBank/DDBJ whole genome shotgun (WGS) entry which is preliminary data.</text>
</comment>
<protein>
    <submittedName>
        <fullName evidence="5">CBS domain-containing protein</fullName>
    </submittedName>
</protein>
<dbReference type="InterPro" id="IPR051257">
    <property type="entry name" value="Diverse_CBS-Domain"/>
</dbReference>
<keyword evidence="1 2" id="KW-0129">CBS domain</keyword>
<dbReference type="PANTHER" id="PTHR43080:SF2">
    <property type="entry name" value="CBS DOMAIN-CONTAINING PROTEIN"/>
    <property type="match status" value="1"/>
</dbReference>
<sequence length="150" mass="16529">MRIHGAEAQMGSDSSQVKHWMTQDPHTCHKEDSLADARDLMAEHRCRRLPVVDDNGHLTGIVSFGDLRQAAPSSVTTLSLFEINYFWAKLPVSDAMTADPVTVAPDSSIDIACRLMLDYSIGGLPVVVERKVVGIFTTTDVLRFIVEQST</sequence>
<evidence type="ECO:0000256" key="2">
    <source>
        <dbReference type="PROSITE-ProRule" id="PRU00703"/>
    </source>
</evidence>
<proteinExistence type="predicted"/>
<dbReference type="CDD" id="cd04584">
    <property type="entry name" value="CBS_pair_AcuB_like"/>
    <property type="match status" value="1"/>
</dbReference>
<accession>A0A6B1D3W0</accession>
<dbReference type="PROSITE" id="PS51371">
    <property type="entry name" value="CBS"/>
    <property type="match status" value="2"/>
</dbReference>
<dbReference type="EMBL" id="VXMH01000028">
    <property type="protein sequence ID" value="MYC94560.1"/>
    <property type="molecule type" value="Genomic_DNA"/>
</dbReference>
<dbReference type="InterPro" id="IPR000644">
    <property type="entry name" value="CBS_dom"/>
</dbReference>
<organism evidence="5">
    <name type="scientific">Caldilineaceae bacterium SB0661_bin_32</name>
    <dbReference type="NCBI Taxonomy" id="2605255"/>
    <lineage>
        <taxon>Bacteria</taxon>
        <taxon>Bacillati</taxon>
        <taxon>Chloroflexota</taxon>
        <taxon>Caldilineae</taxon>
        <taxon>Caldilineales</taxon>
        <taxon>Caldilineaceae</taxon>
    </lineage>
</organism>
<dbReference type="Pfam" id="PF00571">
    <property type="entry name" value="CBS"/>
    <property type="match status" value="2"/>
</dbReference>
<dbReference type="AlphaFoldDB" id="A0A6B1D3W0"/>
<reference evidence="5" key="1">
    <citation type="submission" date="2019-09" db="EMBL/GenBank/DDBJ databases">
        <title>Characterisation of the sponge microbiome using genome-centric metagenomics.</title>
        <authorList>
            <person name="Engelberts J.P."/>
            <person name="Robbins S.J."/>
            <person name="De Goeij J.M."/>
            <person name="Aranda M."/>
            <person name="Bell S.C."/>
            <person name="Webster N.S."/>
        </authorList>
    </citation>
    <scope>NUCLEOTIDE SEQUENCE</scope>
    <source>
        <strain evidence="5">SB0661_bin_32</strain>
    </source>
</reference>
<evidence type="ECO:0000256" key="1">
    <source>
        <dbReference type="ARBA" id="ARBA00023122"/>
    </source>
</evidence>
<evidence type="ECO:0000313" key="5">
    <source>
        <dbReference type="EMBL" id="MYC94560.1"/>
    </source>
</evidence>
<gene>
    <name evidence="5" type="ORF">F4X14_06280</name>
</gene>
<dbReference type="SMART" id="SM00116">
    <property type="entry name" value="CBS"/>
    <property type="match status" value="2"/>
</dbReference>
<feature type="domain" description="CBS" evidence="4">
    <location>
        <begin position="96"/>
        <end position="150"/>
    </location>
</feature>
<evidence type="ECO:0000256" key="3">
    <source>
        <dbReference type="SAM" id="MobiDB-lite"/>
    </source>
</evidence>
<dbReference type="Gene3D" id="3.10.580.10">
    <property type="entry name" value="CBS-domain"/>
    <property type="match status" value="1"/>
</dbReference>
<feature type="domain" description="CBS" evidence="4">
    <location>
        <begin position="21"/>
        <end position="77"/>
    </location>
</feature>
<dbReference type="InterPro" id="IPR046342">
    <property type="entry name" value="CBS_dom_sf"/>
</dbReference>